<sequence>MNVWTIAKIGVKETLRRPLAVFFVFLLPMVFYLVRLDVQWQAIRLLAIGVGWAVATLSLFSGVVSSQLDRRLCVMGARPSVLFAGRHIAQVAIGLTVSGVYFVVVAVTQDVVHLSAVGLLLVTTVLISVPLGALMSFAVAKELEGALALLSVMALQLLVDPDGSKAKLLPLWSTRKISAYAIGAEDAGALKAGMLHFLFVFALCALAAWGASVARLGIVRASGLPAAAQES</sequence>
<evidence type="ECO:0000313" key="3">
    <source>
        <dbReference type="Proteomes" id="UP000078368"/>
    </source>
</evidence>
<evidence type="ECO:0000313" key="2">
    <source>
        <dbReference type="EMBL" id="OAP85444.1"/>
    </source>
</evidence>
<dbReference type="STRING" id="1823756.A4H34_10205"/>
<feature type="transmembrane region" description="Helical" evidence="1">
    <location>
        <begin position="20"/>
        <end position="38"/>
    </location>
</feature>
<keyword evidence="1" id="KW-1133">Transmembrane helix</keyword>
<dbReference type="Proteomes" id="UP000078368">
    <property type="component" value="Unassembled WGS sequence"/>
</dbReference>
<reference evidence="2 3" key="1">
    <citation type="submission" date="2016-04" db="EMBL/GenBank/DDBJ databases">
        <title>Peptidophaga gingivicola gen. nov., sp. nov., isolated from human subgingival plaque.</title>
        <authorList>
            <person name="Beall C.J."/>
            <person name="Mokrzan E.M."/>
            <person name="Griffen A.L."/>
            <person name="Leys E.J."/>
        </authorList>
    </citation>
    <scope>NUCLEOTIDE SEQUENCE [LARGE SCALE GENOMIC DNA]</scope>
    <source>
        <strain evidence="2 3">BA112</strain>
    </source>
</reference>
<accession>A0A179B312</accession>
<dbReference type="OrthoDB" id="3253406at2"/>
<protein>
    <recommendedName>
        <fullName evidence="4">ABC-2 type transporter domain-containing protein</fullName>
    </recommendedName>
</protein>
<feature type="transmembrane region" description="Helical" evidence="1">
    <location>
        <begin position="194"/>
        <end position="214"/>
    </location>
</feature>
<feature type="transmembrane region" description="Helical" evidence="1">
    <location>
        <begin position="45"/>
        <end position="68"/>
    </location>
</feature>
<gene>
    <name evidence="2" type="ORF">A4H34_10205</name>
</gene>
<evidence type="ECO:0008006" key="4">
    <source>
        <dbReference type="Google" id="ProtNLM"/>
    </source>
</evidence>
<dbReference type="EMBL" id="LVZK01000003">
    <property type="protein sequence ID" value="OAP85444.1"/>
    <property type="molecule type" value="Genomic_DNA"/>
</dbReference>
<proteinExistence type="predicted"/>
<comment type="caution">
    <text evidence="2">The sequence shown here is derived from an EMBL/GenBank/DDBJ whole genome shotgun (WGS) entry which is preliminary data.</text>
</comment>
<name>A0A179B312_9ACTO</name>
<keyword evidence="1" id="KW-0812">Transmembrane</keyword>
<keyword evidence="3" id="KW-1185">Reference proteome</keyword>
<keyword evidence="1" id="KW-0472">Membrane</keyword>
<organism evidence="2 3">
    <name type="scientific">Peptidiphaga gingivicola</name>
    <dbReference type="NCBI Taxonomy" id="2741497"/>
    <lineage>
        <taxon>Bacteria</taxon>
        <taxon>Bacillati</taxon>
        <taxon>Actinomycetota</taxon>
        <taxon>Actinomycetes</taxon>
        <taxon>Actinomycetales</taxon>
        <taxon>Actinomycetaceae</taxon>
        <taxon>Peptidiphaga</taxon>
    </lineage>
</organism>
<feature type="transmembrane region" description="Helical" evidence="1">
    <location>
        <begin position="119"/>
        <end position="140"/>
    </location>
</feature>
<dbReference type="RefSeq" id="WP_064232015.1">
    <property type="nucleotide sequence ID" value="NZ_LVZK01000003.1"/>
</dbReference>
<evidence type="ECO:0000256" key="1">
    <source>
        <dbReference type="SAM" id="Phobius"/>
    </source>
</evidence>
<dbReference type="AlphaFoldDB" id="A0A179B312"/>
<feature type="transmembrane region" description="Helical" evidence="1">
    <location>
        <begin position="88"/>
        <end position="107"/>
    </location>
</feature>